<dbReference type="GO" id="GO:0006508">
    <property type="term" value="P:proteolysis"/>
    <property type="evidence" value="ECO:0007669"/>
    <property type="project" value="UniProtKB-KW"/>
</dbReference>
<sequence length="303" mass="31582">MGASGYLPIVVVHGGAWNIPEKLLDGSEEGARRAATAGMESLRKSPNDALAAVEAAVKVLEDDPVFDAGTGSCLTADRSVEMDAILMDGSTLKTGAVAAVKNIRNPISLAKMVLDTSHCLLVGEGADKFAREMGVPEVAPEKLVSEDAVRDWERHDSYDRVVANHFMGHSHDTVGCAVLTRDGHFACGTSTGGITRKRVGRVGDSPLIGCGAYCEDGLGAASATGHGESIMKLVLSRRALFNMENGKAPKEAASAALQEMKSKTGGEGGLIIIGPDGSVAHEFTTPHMPWAVCRGEEGITSGI</sequence>
<evidence type="ECO:0000256" key="8">
    <source>
        <dbReference type="PIRSR" id="PIRSR600246-3"/>
    </source>
</evidence>
<feature type="binding site" evidence="7">
    <location>
        <begin position="201"/>
        <end position="204"/>
    </location>
    <ligand>
        <name>substrate</name>
    </ligand>
</feature>
<dbReference type="PANTHER" id="PTHR10188">
    <property type="entry name" value="L-ASPARAGINASE"/>
    <property type="match status" value="1"/>
</dbReference>
<evidence type="ECO:0008006" key="10">
    <source>
        <dbReference type="Google" id="ProtNLM"/>
    </source>
</evidence>
<evidence type="ECO:0000256" key="2">
    <source>
        <dbReference type="ARBA" id="ARBA00022670"/>
    </source>
</evidence>
<dbReference type="InterPro" id="IPR000246">
    <property type="entry name" value="Peptidase_T2"/>
</dbReference>
<dbReference type="GO" id="GO:0004067">
    <property type="term" value="F:asparaginase activity"/>
    <property type="evidence" value="ECO:0007669"/>
    <property type="project" value="UniProtKB-EC"/>
</dbReference>
<dbReference type="InterPro" id="IPR029055">
    <property type="entry name" value="Ntn_hydrolases_N"/>
</dbReference>
<name>A0A7S2ZBJ6_9RHOD</name>
<keyword evidence="2" id="KW-0645">Protease</keyword>
<evidence type="ECO:0000256" key="6">
    <source>
        <dbReference type="PIRSR" id="PIRSR600246-1"/>
    </source>
</evidence>
<feature type="site" description="Cleavage; by autolysis" evidence="8">
    <location>
        <begin position="172"/>
        <end position="173"/>
    </location>
</feature>
<dbReference type="FunFam" id="3.60.20.30:FF:000001">
    <property type="entry name" value="Isoaspartyl peptidase/L-asparaginase"/>
    <property type="match status" value="1"/>
</dbReference>
<feature type="binding site" evidence="7">
    <location>
        <begin position="224"/>
        <end position="227"/>
    </location>
    <ligand>
        <name>substrate</name>
    </ligand>
</feature>
<dbReference type="InterPro" id="IPR033844">
    <property type="entry name" value="ASRGL1_meta"/>
</dbReference>
<feature type="active site" description="Nucleophile" evidence="6">
    <location>
        <position position="173"/>
    </location>
</feature>
<dbReference type="GO" id="GO:0005737">
    <property type="term" value="C:cytoplasm"/>
    <property type="evidence" value="ECO:0007669"/>
    <property type="project" value="TreeGrafter"/>
</dbReference>
<protein>
    <recommendedName>
        <fullName evidence="10">Asparaginase</fullName>
    </recommendedName>
</protein>
<reference evidence="9" key="1">
    <citation type="submission" date="2021-01" db="EMBL/GenBank/DDBJ databases">
        <authorList>
            <person name="Corre E."/>
            <person name="Pelletier E."/>
            <person name="Niang G."/>
            <person name="Scheremetjew M."/>
            <person name="Finn R."/>
            <person name="Kale V."/>
            <person name="Holt S."/>
            <person name="Cochrane G."/>
            <person name="Meng A."/>
            <person name="Brown T."/>
            <person name="Cohen L."/>
        </authorList>
    </citation>
    <scope>NUCLEOTIDE SEQUENCE</scope>
    <source>
        <strain evidence="9">CCMP 769</strain>
    </source>
</reference>
<comment type="catalytic activity">
    <reaction evidence="5">
        <text>L-asparagine + H2O = L-aspartate + NH4(+)</text>
        <dbReference type="Rhea" id="RHEA:21016"/>
        <dbReference type="ChEBI" id="CHEBI:15377"/>
        <dbReference type="ChEBI" id="CHEBI:28938"/>
        <dbReference type="ChEBI" id="CHEBI:29991"/>
        <dbReference type="ChEBI" id="CHEBI:58048"/>
        <dbReference type="EC" id="3.5.1.1"/>
    </reaction>
</comment>
<evidence type="ECO:0000256" key="4">
    <source>
        <dbReference type="ARBA" id="ARBA00022813"/>
    </source>
</evidence>
<evidence type="ECO:0000256" key="7">
    <source>
        <dbReference type="PIRSR" id="PIRSR600246-2"/>
    </source>
</evidence>
<evidence type="ECO:0000256" key="3">
    <source>
        <dbReference type="ARBA" id="ARBA00022801"/>
    </source>
</evidence>
<evidence type="ECO:0000313" key="9">
    <source>
        <dbReference type="EMBL" id="CAE0034350.1"/>
    </source>
</evidence>
<dbReference type="GO" id="GO:0033345">
    <property type="term" value="P:L-asparagine catabolic process via L-aspartate"/>
    <property type="evidence" value="ECO:0007669"/>
    <property type="project" value="TreeGrafter"/>
</dbReference>
<evidence type="ECO:0000256" key="1">
    <source>
        <dbReference type="ARBA" id="ARBA00000306"/>
    </source>
</evidence>
<proteinExistence type="predicted"/>
<organism evidence="9">
    <name type="scientific">Rhodosorus marinus</name>
    <dbReference type="NCBI Taxonomy" id="101924"/>
    <lineage>
        <taxon>Eukaryota</taxon>
        <taxon>Rhodophyta</taxon>
        <taxon>Stylonematophyceae</taxon>
        <taxon>Stylonematales</taxon>
        <taxon>Stylonemataceae</taxon>
        <taxon>Rhodosorus</taxon>
    </lineage>
</organism>
<accession>A0A7S2ZBJ6</accession>
<dbReference type="SUPFAM" id="SSF56235">
    <property type="entry name" value="N-terminal nucleophile aminohydrolases (Ntn hydrolases)"/>
    <property type="match status" value="1"/>
</dbReference>
<keyword evidence="4" id="KW-0068">Autocatalytic cleavage</keyword>
<keyword evidence="3" id="KW-0378">Hydrolase</keyword>
<dbReference type="AlphaFoldDB" id="A0A7S2ZBJ6"/>
<dbReference type="Pfam" id="PF01112">
    <property type="entry name" value="Asparaginase_2"/>
    <property type="match status" value="1"/>
</dbReference>
<evidence type="ECO:0000256" key="5">
    <source>
        <dbReference type="ARBA" id="ARBA00049366"/>
    </source>
</evidence>
<dbReference type="CDD" id="cd04702">
    <property type="entry name" value="ASRGL1_like"/>
    <property type="match status" value="1"/>
</dbReference>
<comment type="catalytic activity">
    <reaction evidence="1">
        <text>Cleavage of a beta-linked Asp residue from the N-terminus of a polypeptide.</text>
        <dbReference type="EC" id="3.4.19.5"/>
    </reaction>
</comment>
<gene>
    <name evidence="9" type="ORF">RMAR00112_LOCUS2296</name>
</gene>
<dbReference type="EMBL" id="HBHW01003180">
    <property type="protein sequence ID" value="CAE0034350.1"/>
    <property type="molecule type" value="Transcribed_RNA"/>
</dbReference>
<dbReference type="GO" id="GO:0008798">
    <property type="term" value="F:beta-aspartyl-peptidase activity"/>
    <property type="evidence" value="ECO:0007669"/>
    <property type="project" value="UniProtKB-EC"/>
</dbReference>
<dbReference type="Gene3D" id="3.60.20.30">
    <property type="entry name" value="(Glycosyl)asparaginase"/>
    <property type="match status" value="1"/>
</dbReference>
<dbReference type="PANTHER" id="PTHR10188:SF43">
    <property type="entry name" value="ASPARAGINASE (EUROFUNG)"/>
    <property type="match status" value="1"/>
</dbReference>